<dbReference type="PANTHER" id="PTHR35526">
    <property type="entry name" value="ANTI-SIGMA-F FACTOR RSBW-RELATED"/>
    <property type="match status" value="1"/>
</dbReference>
<dbReference type="Pfam" id="PF13581">
    <property type="entry name" value="HATPase_c_2"/>
    <property type="match status" value="1"/>
</dbReference>
<name>A0A366LYI6_9ACTN</name>
<evidence type="ECO:0000313" key="3">
    <source>
        <dbReference type="EMBL" id="RBQ18613.1"/>
    </source>
</evidence>
<dbReference type="AlphaFoldDB" id="A0A366LYI6"/>
<comment type="caution">
    <text evidence="3">The sequence shown here is derived from an EMBL/GenBank/DDBJ whole genome shotgun (WGS) entry which is preliminary data.</text>
</comment>
<keyword evidence="1" id="KW-0723">Serine/threonine-protein kinase</keyword>
<feature type="domain" description="Histidine kinase/HSP90-like ATPase" evidence="2">
    <location>
        <begin position="11"/>
        <end position="121"/>
    </location>
</feature>
<gene>
    <name evidence="3" type="ORF">DP939_19180</name>
</gene>
<evidence type="ECO:0000259" key="2">
    <source>
        <dbReference type="Pfam" id="PF13581"/>
    </source>
</evidence>
<keyword evidence="1" id="KW-0808">Transferase</keyword>
<dbReference type="CDD" id="cd16936">
    <property type="entry name" value="HATPase_RsbW-like"/>
    <property type="match status" value="1"/>
</dbReference>
<dbReference type="PANTHER" id="PTHR35526:SF3">
    <property type="entry name" value="ANTI-SIGMA-F FACTOR RSBW"/>
    <property type="match status" value="1"/>
</dbReference>
<dbReference type="InterPro" id="IPR050267">
    <property type="entry name" value="Anti-sigma-factor_SerPK"/>
</dbReference>
<dbReference type="OrthoDB" id="3479639at2"/>
<dbReference type="Gene3D" id="3.30.565.10">
    <property type="entry name" value="Histidine kinase-like ATPase, C-terminal domain"/>
    <property type="match status" value="1"/>
</dbReference>
<dbReference type="GO" id="GO:0004674">
    <property type="term" value="F:protein serine/threonine kinase activity"/>
    <property type="evidence" value="ECO:0007669"/>
    <property type="project" value="UniProtKB-KW"/>
</dbReference>
<accession>A0A366LYI6</accession>
<evidence type="ECO:0000256" key="1">
    <source>
        <dbReference type="ARBA" id="ARBA00022527"/>
    </source>
</evidence>
<dbReference type="EMBL" id="QMEY01000007">
    <property type="protein sequence ID" value="RBQ18613.1"/>
    <property type="molecule type" value="Genomic_DNA"/>
</dbReference>
<dbReference type="Proteomes" id="UP000253303">
    <property type="component" value="Unassembled WGS sequence"/>
</dbReference>
<dbReference type="InterPro" id="IPR003594">
    <property type="entry name" value="HATPase_dom"/>
</dbReference>
<evidence type="ECO:0000313" key="4">
    <source>
        <dbReference type="Proteomes" id="UP000253303"/>
    </source>
</evidence>
<sequence length="163" mass="16890">MSQYLHVTPLPPTGAAVGRARAVLREVLLEATPGDLYDAELALAEIAGNAVRHACPPYVLRMVMVGGHPVWCEVVDGRPAGLATILDGLSPADAPGCDELFADGGRGLLLVRELSDGCCGAYALRSGRAKAVGFALPVAVGAHGPVRLPPGRFGWLAHFAVMS</sequence>
<protein>
    <recommendedName>
        <fullName evidence="2">Histidine kinase/HSP90-like ATPase domain-containing protein</fullName>
    </recommendedName>
</protein>
<keyword evidence="1" id="KW-0418">Kinase</keyword>
<reference evidence="3 4" key="1">
    <citation type="submission" date="2018-06" db="EMBL/GenBank/DDBJ databases">
        <title>Sphaerisporangium craniellae sp. nov., isolated from a marine sponge in the South China Sea.</title>
        <authorList>
            <person name="Li L."/>
        </authorList>
    </citation>
    <scope>NUCLEOTIDE SEQUENCE [LARGE SCALE GENOMIC DNA]</scope>
    <source>
        <strain evidence="3 4">LHW63015</strain>
    </source>
</reference>
<proteinExistence type="predicted"/>
<keyword evidence="4" id="KW-1185">Reference proteome</keyword>
<organism evidence="3 4">
    <name type="scientific">Spongiactinospora rosea</name>
    <dbReference type="NCBI Taxonomy" id="2248750"/>
    <lineage>
        <taxon>Bacteria</taxon>
        <taxon>Bacillati</taxon>
        <taxon>Actinomycetota</taxon>
        <taxon>Actinomycetes</taxon>
        <taxon>Streptosporangiales</taxon>
        <taxon>Streptosporangiaceae</taxon>
        <taxon>Spongiactinospora</taxon>
    </lineage>
</organism>
<dbReference type="RefSeq" id="WP_113982086.1">
    <property type="nucleotide sequence ID" value="NZ_QMEY01000007.1"/>
</dbReference>
<dbReference type="InterPro" id="IPR036890">
    <property type="entry name" value="HATPase_C_sf"/>
</dbReference>